<keyword evidence="5" id="KW-1133">Transmembrane helix</keyword>
<evidence type="ECO:0000256" key="1">
    <source>
        <dbReference type="ARBA" id="ARBA00005641"/>
    </source>
</evidence>
<feature type="compositionally biased region" description="Basic and acidic residues" evidence="4">
    <location>
        <begin position="1"/>
        <end position="11"/>
    </location>
</feature>
<comment type="similarity">
    <text evidence="1">Belongs to the glycosyl hydrolase 5 (cellulase A) family.</text>
</comment>
<proteinExistence type="inferred from homology"/>
<evidence type="ECO:0000256" key="5">
    <source>
        <dbReference type="SAM" id="Phobius"/>
    </source>
</evidence>
<evidence type="ECO:0000256" key="2">
    <source>
        <dbReference type="ARBA" id="ARBA00022801"/>
    </source>
</evidence>
<feature type="compositionally biased region" description="Pro residues" evidence="4">
    <location>
        <begin position="114"/>
        <end position="137"/>
    </location>
</feature>
<evidence type="ECO:0000256" key="4">
    <source>
        <dbReference type="SAM" id="MobiDB-lite"/>
    </source>
</evidence>
<evidence type="ECO:0000313" key="7">
    <source>
        <dbReference type="EMBL" id="KAF4445025.1"/>
    </source>
</evidence>
<dbReference type="InterPro" id="IPR017853">
    <property type="entry name" value="GH"/>
</dbReference>
<dbReference type="InterPro" id="IPR052066">
    <property type="entry name" value="Glycosphingolipid_Hydrolases"/>
</dbReference>
<dbReference type="OrthoDB" id="9971853at2759"/>
<keyword evidence="3" id="KW-0326">Glycosidase</keyword>
<accession>A0A8H4K7A7</accession>
<keyword evidence="5" id="KW-0812">Transmembrane</keyword>
<dbReference type="EMBL" id="JAADJF010000007">
    <property type="protein sequence ID" value="KAF4445025.1"/>
    <property type="molecule type" value="Genomic_DNA"/>
</dbReference>
<feature type="compositionally biased region" description="Polar residues" evidence="4">
    <location>
        <begin position="51"/>
        <end position="64"/>
    </location>
</feature>
<comment type="caution">
    <text evidence="7">The sequence shown here is derived from an EMBL/GenBank/DDBJ whole genome shotgun (WGS) entry which is preliminary data.</text>
</comment>
<feature type="region of interest" description="Disordered" evidence="4">
    <location>
        <begin position="109"/>
        <end position="140"/>
    </location>
</feature>
<dbReference type="Pfam" id="PF18564">
    <property type="entry name" value="Glyco_hydro_5_C"/>
    <property type="match status" value="1"/>
</dbReference>
<dbReference type="SUPFAM" id="SSF51445">
    <property type="entry name" value="(Trans)glycosidases"/>
    <property type="match status" value="1"/>
</dbReference>
<dbReference type="PANTHER" id="PTHR31308">
    <property type="match status" value="1"/>
</dbReference>
<reference evidence="7 8" key="1">
    <citation type="submission" date="2020-01" db="EMBL/GenBank/DDBJ databases">
        <title>Identification and distribution of gene clusters putatively required for synthesis of sphingolipid metabolism inhibitors in phylogenetically diverse species of the filamentous fungus Fusarium.</title>
        <authorList>
            <person name="Kim H.-S."/>
            <person name="Busman M."/>
            <person name="Brown D.W."/>
            <person name="Divon H."/>
            <person name="Uhlig S."/>
            <person name="Proctor R.H."/>
        </authorList>
    </citation>
    <scope>NUCLEOTIDE SEQUENCE [LARGE SCALE GENOMIC DNA]</scope>
    <source>
        <strain evidence="7 8">NRRL 13308</strain>
    </source>
</reference>
<dbReference type="InterPro" id="IPR041036">
    <property type="entry name" value="GH5_C"/>
</dbReference>
<dbReference type="Proteomes" id="UP000536711">
    <property type="component" value="Unassembled WGS sequence"/>
</dbReference>
<evidence type="ECO:0000313" key="8">
    <source>
        <dbReference type="Proteomes" id="UP000536711"/>
    </source>
</evidence>
<keyword evidence="8" id="KW-1185">Reference proteome</keyword>
<gene>
    <name evidence="7" type="ORF">FACUT_227</name>
</gene>
<evidence type="ECO:0000256" key="3">
    <source>
        <dbReference type="ARBA" id="ARBA00023295"/>
    </source>
</evidence>
<feature type="region of interest" description="Disordered" evidence="4">
    <location>
        <begin position="1"/>
        <end position="64"/>
    </location>
</feature>
<keyword evidence="5" id="KW-0472">Membrane</keyword>
<name>A0A8H4K7A7_9HYPO</name>
<protein>
    <recommendedName>
        <fullName evidence="6">Glycoside hydrolase family 5 C-terminal domain-containing protein</fullName>
    </recommendedName>
</protein>
<dbReference type="PANTHER" id="PTHR31308:SF5">
    <property type="entry name" value="ERGOSTERYL-BETA-GLUCOSIDASE"/>
    <property type="match status" value="1"/>
</dbReference>
<feature type="transmembrane region" description="Helical" evidence="5">
    <location>
        <begin position="193"/>
        <end position="211"/>
    </location>
</feature>
<feature type="domain" description="Glycoside hydrolase family 5 C-terminal" evidence="6">
    <location>
        <begin position="1491"/>
        <end position="1569"/>
    </location>
</feature>
<feature type="transmembrane region" description="Helical" evidence="5">
    <location>
        <begin position="682"/>
        <end position="703"/>
    </location>
</feature>
<feature type="region of interest" description="Disordered" evidence="4">
    <location>
        <begin position="1030"/>
        <end position="1049"/>
    </location>
</feature>
<dbReference type="GO" id="GO:1904462">
    <property type="term" value="P:ergosteryl 3-beta-D-glucoside catabolic process"/>
    <property type="evidence" value="ECO:0007669"/>
    <property type="project" value="TreeGrafter"/>
</dbReference>
<dbReference type="Gene3D" id="3.20.20.80">
    <property type="entry name" value="Glycosidases"/>
    <property type="match status" value="2"/>
</dbReference>
<feature type="compositionally biased region" description="Low complexity" evidence="4">
    <location>
        <begin position="38"/>
        <end position="50"/>
    </location>
</feature>
<feature type="transmembrane region" description="Helical" evidence="5">
    <location>
        <begin position="1625"/>
        <end position="1644"/>
    </location>
</feature>
<dbReference type="GO" id="GO:0050295">
    <property type="term" value="F:steryl-beta-glucosidase activity"/>
    <property type="evidence" value="ECO:0007669"/>
    <property type="project" value="TreeGrafter"/>
</dbReference>
<evidence type="ECO:0000259" key="6">
    <source>
        <dbReference type="Pfam" id="PF18564"/>
    </source>
</evidence>
<keyword evidence="2" id="KW-0378">Hydrolase</keyword>
<dbReference type="InterPro" id="IPR013780">
    <property type="entry name" value="Glyco_hydro_b"/>
</dbReference>
<sequence>MELRDYPDHDPSSQPAQSNWEPTSPSIARKPIGSVKNTSPYTSPDYSTSSFAQRATHQPYLQRQTTTDTAYYGASTPLGIWEPSYPHTPGTGRPQNYREDSNASLLMASELPKNSPPDLPQGPPGMPGPPGAPPNGPPRNRLMDWWKHEWKPSWSMYVLVFSGIAFAVGHHFYYRGLHGQLANDQQGKFRYGALLAFLSKACFLNAVVLAFRQRVLMMIRRKMLTLSTLDSLFAASEDLTALLNWEAWVNAKFAMALTIFIWTSPLIVIFTSYTLTVVPQRKEEITRCQNVRTLNFTHEETVYWRDPVRVDGYFESSVSLWNSTAPAGETPDKNKPEEFDYFTASSRQFNTIALKTAYTQQAIMRPKAPAEICGKGWNCSYTIEFVGPGYKCTNLASGVNSKVKKLGDAECPFDTSVLAPMGNLTYYAMLDRGDYENPQMVAEAGGRPKAKPPYPRNFAAFRTEPILWFGYADVEDRTKPQPDKPQEGDWFKAYTPTIFGCEHYQTKYKVQFNHSGGVQYHDVQERKFLKKVIDTTFIPDKKDPDKRLKDRTVATPEDNYVFPNDTKNYRLTAAYHAVGSQLRAILNGTTTMPNFNVNSEILQTRLLDRLNYLPVANFPLEVQKFYEEILISFLSDPQMSAVSWAADPSKYSGRFDSGRDLDYPCVRWQNRNCFFYNYAQLWAVYALSMGITILAVASGVNAMEEDAMMRSLSFSAILAATRASSLDKLRWEREADVKSSKIGFGIVSDRTGERTYSFGVEGDVSQEKAMATGRSPGLSAGQTGKLDAVLFFWMGSGIGWCIVSNREAKQSQWSTLELSCAACTVLYLQLQLPLQLACPNRVLRFTRSLTPKMSIHAAADLSDAALGGPIRIKDEYFIDNYDRVLSLRGLNISGASKLPTEPNGLSHLDHGFYENHRIVTFVGRPFPLEDAPLHFRRLQAWGVPFVRLLVTWESIGHAGPDPEDLDTEYIDYLRQLIELMPEYGIKCFICAHQDVWSRYSGGSGAPGWTFEVVGLDIEAFTDTGAAYVHSQDEKKRASEPPNPKEPGGPFLWPSGYQKLAASTMATLFWAGDALAPNLKCRRKKDAGDEVSAQQFLQDACVEAFGRLADEVSHLEACIGFEPMNEPHRGLVNLHHFHFWNYDTDLHIGHCPSLAQALALGSGYAQDVDYYVKSWPWPTRVSHKSRIDPKGRSAWLSLNDQPIGHGRGMGECLWRAHGVWEWDAKKKTARIRDDDYFEVDHRPGREGKPIEWYNDCYAPFLQKFTERVSRKKAKQFSFIEPIPNEFIPPWPTQDPDNKKWLRQKYAEKEVIKVPRPNNFVYAPHFYDLNVLFNKSHSWMSVNVQGLSRGMFVLNALYFGVAGLRHNYRRQLGNIVKYGKQSLGKVPMVIGEIGLSYDINKAEAFRTGCYDTQRHLMNGLISAMEDNKLNYTLWNYNPNNRVEYGDGWNNEDFSVINGDEVSENGPVRPDYRNHLHEHDELYKGGRILDVIIRPYAVKTAGIPKKSNWNHKSLRFEYEWTSTATKKPVDEKTHLTEIFIPAYHYDAHKLRVHGTNVEWTYDEPRQTLYVRSSLAGYHSIIVAIENEAQHLLERGRRRRELYPPQFPFNLVSPGVEDLIEDVDWSKMFAYLPVVIVLLIAFFMRPLISWVL</sequence>
<feature type="compositionally biased region" description="Polar residues" evidence="4">
    <location>
        <begin position="12"/>
        <end position="26"/>
    </location>
</feature>
<organism evidence="7 8">
    <name type="scientific">Fusarium acutatum</name>
    <dbReference type="NCBI Taxonomy" id="78861"/>
    <lineage>
        <taxon>Eukaryota</taxon>
        <taxon>Fungi</taxon>
        <taxon>Dikarya</taxon>
        <taxon>Ascomycota</taxon>
        <taxon>Pezizomycotina</taxon>
        <taxon>Sordariomycetes</taxon>
        <taxon>Hypocreomycetidae</taxon>
        <taxon>Hypocreales</taxon>
        <taxon>Nectriaceae</taxon>
        <taxon>Fusarium</taxon>
        <taxon>Fusarium fujikuroi species complex</taxon>
    </lineage>
</organism>
<feature type="transmembrane region" description="Helical" evidence="5">
    <location>
        <begin position="253"/>
        <end position="275"/>
    </location>
</feature>
<feature type="transmembrane region" description="Helical" evidence="5">
    <location>
        <begin position="154"/>
        <end position="173"/>
    </location>
</feature>
<dbReference type="Gene3D" id="2.60.40.1180">
    <property type="entry name" value="Golgi alpha-mannosidase II"/>
    <property type="match status" value="1"/>
</dbReference>